<organism evidence="1 2">
    <name type="scientific">Adhaeribacter arboris</name>
    <dbReference type="NCBI Taxonomy" id="2072846"/>
    <lineage>
        <taxon>Bacteria</taxon>
        <taxon>Pseudomonadati</taxon>
        <taxon>Bacteroidota</taxon>
        <taxon>Cytophagia</taxon>
        <taxon>Cytophagales</taxon>
        <taxon>Hymenobacteraceae</taxon>
        <taxon>Adhaeribacter</taxon>
    </lineage>
</organism>
<keyword evidence="2" id="KW-1185">Reference proteome</keyword>
<reference evidence="1 2" key="1">
    <citation type="submission" date="2018-03" db="EMBL/GenBank/DDBJ databases">
        <title>Adhaeribacter sp. HMF7605 Genome sequencing and assembly.</title>
        <authorList>
            <person name="Kang H."/>
            <person name="Kang J."/>
            <person name="Cha I."/>
            <person name="Kim H."/>
            <person name="Joh K."/>
        </authorList>
    </citation>
    <scope>NUCLEOTIDE SEQUENCE [LARGE SCALE GENOMIC DNA]</scope>
    <source>
        <strain evidence="1 2">HMF7605</strain>
    </source>
</reference>
<gene>
    <name evidence="1" type="ORF">AHMF7605_05330</name>
</gene>
<name>A0A2T2YC20_9BACT</name>
<proteinExistence type="predicted"/>
<dbReference type="EMBL" id="PYFT01000001">
    <property type="protein sequence ID" value="PSR52988.1"/>
    <property type="molecule type" value="Genomic_DNA"/>
</dbReference>
<protein>
    <submittedName>
        <fullName evidence="1">Uncharacterized protein</fullName>
    </submittedName>
</protein>
<evidence type="ECO:0000313" key="1">
    <source>
        <dbReference type="EMBL" id="PSR52988.1"/>
    </source>
</evidence>
<accession>A0A2T2YC20</accession>
<dbReference type="Proteomes" id="UP000240357">
    <property type="component" value="Unassembled WGS sequence"/>
</dbReference>
<sequence length="61" mass="6851">MRLFLLSISTITIIPPAENKIIYVRSGGNSWFLAVLQTALNFNIQEVYKLKNDSISHSKVG</sequence>
<dbReference type="AlphaFoldDB" id="A0A2T2YC20"/>
<comment type="caution">
    <text evidence="1">The sequence shown here is derived from an EMBL/GenBank/DDBJ whole genome shotgun (WGS) entry which is preliminary data.</text>
</comment>
<evidence type="ECO:0000313" key="2">
    <source>
        <dbReference type="Proteomes" id="UP000240357"/>
    </source>
</evidence>